<dbReference type="VEuPathDB" id="FungiDB:ASPVEDRAFT_25885"/>
<evidence type="ECO:0000313" key="2">
    <source>
        <dbReference type="Proteomes" id="UP000184073"/>
    </source>
</evidence>
<dbReference type="RefSeq" id="XP_040664809.1">
    <property type="nucleotide sequence ID" value="XM_040809831.1"/>
</dbReference>
<organism evidence="1 2">
    <name type="scientific">Aspergillus versicolor CBS 583.65</name>
    <dbReference type="NCBI Taxonomy" id="1036611"/>
    <lineage>
        <taxon>Eukaryota</taxon>
        <taxon>Fungi</taxon>
        <taxon>Dikarya</taxon>
        <taxon>Ascomycota</taxon>
        <taxon>Pezizomycotina</taxon>
        <taxon>Eurotiomycetes</taxon>
        <taxon>Eurotiomycetidae</taxon>
        <taxon>Eurotiales</taxon>
        <taxon>Aspergillaceae</taxon>
        <taxon>Aspergillus</taxon>
        <taxon>Aspergillus subgen. Nidulantes</taxon>
    </lineage>
</organism>
<dbReference type="AlphaFoldDB" id="A0A1L9PC13"/>
<accession>A0A1L9PC13</accession>
<proteinExistence type="predicted"/>
<dbReference type="EMBL" id="KV878126">
    <property type="protein sequence ID" value="OJI99046.1"/>
    <property type="molecule type" value="Genomic_DNA"/>
</dbReference>
<gene>
    <name evidence="1" type="ORF">ASPVEDRAFT_25885</name>
</gene>
<name>A0A1L9PC13_ASPVE</name>
<reference evidence="2" key="1">
    <citation type="journal article" date="2017" name="Genome Biol.">
        <title>Comparative genomics reveals high biological diversity and specific adaptations in the industrially and medically important fungal genus Aspergillus.</title>
        <authorList>
            <person name="de Vries R.P."/>
            <person name="Riley R."/>
            <person name="Wiebenga A."/>
            <person name="Aguilar-Osorio G."/>
            <person name="Amillis S."/>
            <person name="Uchima C.A."/>
            <person name="Anderluh G."/>
            <person name="Asadollahi M."/>
            <person name="Askin M."/>
            <person name="Barry K."/>
            <person name="Battaglia E."/>
            <person name="Bayram O."/>
            <person name="Benocci T."/>
            <person name="Braus-Stromeyer S.A."/>
            <person name="Caldana C."/>
            <person name="Canovas D."/>
            <person name="Cerqueira G.C."/>
            <person name="Chen F."/>
            <person name="Chen W."/>
            <person name="Choi C."/>
            <person name="Clum A."/>
            <person name="Dos Santos R.A."/>
            <person name="Damasio A.R."/>
            <person name="Diallinas G."/>
            <person name="Emri T."/>
            <person name="Fekete E."/>
            <person name="Flipphi M."/>
            <person name="Freyberg S."/>
            <person name="Gallo A."/>
            <person name="Gournas C."/>
            <person name="Habgood R."/>
            <person name="Hainaut M."/>
            <person name="Harispe M.L."/>
            <person name="Henrissat B."/>
            <person name="Hilden K.S."/>
            <person name="Hope R."/>
            <person name="Hossain A."/>
            <person name="Karabika E."/>
            <person name="Karaffa L."/>
            <person name="Karanyi Z."/>
            <person name="Krasevec N."/>
            <person name="Kuo A."/>
            <person name="Kusch H."/>
            <person name="LaButti K."/>
            <person name="Lagendijk E.L."/>
            <person name="Lapidus A."/>
            <person name="Levasseur A."/>
            <person name="Lindquist E."/>
            <person name="Lipzen A."/>
            <person name="Logrieco A.F."/>
            <person name="MacCabe A."/>
            <person name="Maekelae M.R."/>
            <person name="Malavazi I."/>
            <person name="Melin P."/>
            <person name="Meyer V."/>
            <person name="Mielnichuk N."/>
            <person name="Miskei M."/>
            <person name="Molnar A.P."/>
            <person name="Mule G."/>
            <person name="Ngan C.Y."/>
            <person name="Orejas M."/>
            <person name="Orosz E."/>
            <person name="Ouedraogo J.P."/>
            <person name="Overkamp K.M."/>
            <person name="Park H.-S."/>
            <person name="Perrone G."/>
            <person name="Piumi F."/>
            <person name="Punt P.J."/>
            <person name="Ram A.F."/>
            <person name="Ramon A."/>
            <person name="Rauscher S."/>
            <person name="Record E."/>
            <person name="Riano-Pachon D.M."/>
            <person name="Robert V."/>
            <person name="Roehrig J."/>
            <person name="Ruller R."/>
            <person name="Salamov A."/>
            <person name="Salih N.S."/>
            <person name="Samson R.A."/>
            <person name="Sandor E."/>
            <person name="Sanguinetti M."/>
            <person name="Schuetze T."/>
            <person name="Sepcic K."/>
            <person name="Shelest E."/>
            <person name="Sherlock G."/>
            <person name="Sophianopoulou V."/>
            <person name="Squina F.M."/>
            <person name="Sun H."/>
            <person name="Susca A."/>
            <person name="Todd R.B."/>
            <person name="Tsang A."/>
            <person name="Unkles S.E."/>
            <person name="van de Wiele N."/>
            <person name="van Rossen-Uffink D."/>
            <person name="Oliveira J.V."/>
            <person name="Vesth T.C."/>
            <person name="Visser J."/>
            <person name="Yu J.-H."/>
            <person name="Zhou M."/>
            <person name="Andersen M.R."/>
            <person name="Archer D.B."/>
            <person name="Baker S.E."/>
            <person name="Benoit I."/>
            <person name="Brakhage A.A."/>
            <person name="Braus G.H."/>
            <person name="Fischer R."/>
            <person name="Frisvad J.C."/>
            <person name="Goldman G.H."/>
            <person name="Houbraken J."/>
            <person name="Oakley B."/>
            <person name="Pocsi I."/>
            <person name="Scazzocchio C."/>
            <person name="Seiboth B."/>
            <person name="vanKuyk P.A."/>
            <person name="Wortman J."/>
            <person name="Dyer P.S."/>
            <person name="Grigoriev I.V."/>
        </authorList>
    </citation>
    <scope>NUCLEOTIDE SEQUENCE [LARGE SCALE GENOMIC DNA]</scope>
    <source>
        <strain evidence="2">CBS 583.65</strain>
    </source>
</reference>
<sequence>MNMYEDDGILRPFSRQPWIARPPTPFGNEYCWGPSLHLAHGGAFPMSRRLAWSSRPLIDSIPHRADWLASVPALLKTFSRTEKTGRDFQAHPRVEESHRENNFDEPMELGGVRTAAYDLYGVAGANNTWSLDEIETIQPDSGYTGIARKSISGNPITFWSREIICKPHSGREKMMENWRAPRRKPRKLRSP</sequence>
<keyword evidence="2" id="KW-1185">Reference proteome</keyword>
<dbReference type="GeneID" id="63725342"/>
<protein>
    <submittedName>
        <fullName evidence="1">Uncharacterized protein</fullName>
    </submittedName>
</protein>
<evidence type="ECO:0000313" key="1">
    <source>
        <dbReference type="EMBL" id="OJI99046.1"/>
    </source>
</evidence>
<dbReference type="Proteomes" id="UP000184073">
    <property type="component" value="Unassembled WGS sequence"/>
</dbReference>